<dbReference type="SUPFAM" id="SSF57959">
    <property type="entry name" value="Leucine zipper domain"/>
    <property type="match status" value="1"/>
</dbReference>
<evidence type="ECO:0000313" key="4">
    <source>
        <dbReference type="Proteomes" id="UP000054821"/>
    </source>
</evidence>
<dbReference type="Proteomes" id="UP000054821">
    <property type="component" value="Unassembled WGS sequence"/>
</dbReference>
<dbReference type="InterPro" id="IPR052635">
    <property type="entry name" value="Sec_Metab_Biosynth_Reg"/>
</dbReference>
<reference evidence="3 4" key="1">
    <citation type="journal article" date="2016" name="Genome Announc.">
        <title>Draft Whole-Genome Sequence of Trichoderma gamsii T6085, a Promising Biocontrol Agent of Fusarium Head Blight on Wheat.</title>
        <authorList>
            <person name="Baroncelli R."/>
            <person name="Zapparata A."/>
            <person name="Piaggeschi G."/>
            <person name="Sarrocco S."/>
            <person name="Vannacci G."/>
        </authorList>
    </citation>
    <scope>NUCLEOTIDE SEQUENCE [LARGE SCALE GENOMIC DNA]</scope>
    <source>
        <strain evidence="3 4">T6085</strain>
    </source>
</reference>
<dbReference type="PROSITE" id="PS00036">
    <property type="entry name" value="BZIP_BASIC"/>
    <property type="match status" value="1"/>
</dbReference>
<feature type="region of interest" description="Disordered" evidence="1">
    <location>
        <begin position="43"/>
        <end position="79"/>
    </location>
</feature>
<dbReference type="PANTHER" id="PTHR39607">
    <property type="entry name" value="XANTHOCILLIN BIOSYNTHESIS CLUSTER TRANSCRIPTION FACTOR XANC-RELATED"/>
    <property type="match status" value="1"/>
</dbReference>
<evidence type="ECO:0000259" key="2">
    <source>
        <dbReference type="PROSITE" id="PS00036"/>
    </source>
</evidence>
<sequence length="512" mass="57761">MMINQEWPVVADRSQKKRIQNRVAQRTYRNRIKERMEELQKEVNEYRRREQQQASSEPQDGSVGESDRDTINVDSSGEKAVFLADCVTDTRADIKSLPSIGSNTPPPNNTSPGNLSSTHSIKSINSPGGSEKEGSRNSHGYTMDMDRREDAPPSIGSVTPEQSISNVAIQQPHAIVQPLRLNQPQHQRAHIPQQFPFTAFSLTAPALPPTYNLATDWGWTNTPNMYRDPMNHQAISGFPNLRQVRSDHDSNSDASYTIPDVTAFMAHPNESRSSHLQTMDQETDVQKSARRSSDESSDPGSSSSRSSMLGSALYDCTDKDLARMLQSYENGEQRLKDKSIEDRFEFMRVCASVAGFHSIDDMAKQYYTAEFSHDSVISREQRNSRHSQLPQLLSKLRKSVKTWTQWEAHRYQYEIIKSAQSLIRAERSNCHTAETIYTEALTDLEKALAAGLAHNSGESDLIPRAFRRLSKVFQDTVSRSSPVTLVANVLSTWYELLIVLITLVVTEDMEFN</sequence>
<protein>
    <recommendedName>
        <fullName evidence="2">BZIP domain-containing protein</fullName>
    </recommendedName>
</protein>
<keyword evidence="4" id="KW-1185">Reference proteome</keyword>
<accession>A0A2P4ZSE3</accession>
<dbReference type="Gene3D" id="1.20.5.170">
    <property type="match status" value="1"/>
</dbReference>
<gene>
    <name evidence="3" type="ORF">TGAM01_v204140</name>
</gene>
<name>A0A2P4ZSE3_9HYPO</name>
<comment type="caution">
    <text evidence="3">The sequence shown here is derived from an EMBL/GenBank/DDBJ whole genome shotgun (WGS) entry which is preliminary data.</text>
</comment>
<dbReference type="EMBL" id="JPDN02000011">
    <property type="protein sequence ID" value="PON27191.1"/>
    <property type="molecule type" value="Genomic_DNA"/>
</dbReference>
<dbReference type="GeneID" id="29980777"/>
<evidence type="ECO:0000256" key="1">
    <source>
        <dbReference type="SAM" id="MobiDB-lite"/>
    </source>
</evidence>
<proteinExistence type="predicted"/>
<dbReference type="InterPro" id="IPR046347">
    <property type="entry name" value="bZIP_sf"/>
</dbReference>
<dbReference type="GO" id="GO:0003700">
    <property type="term" value="F:DNA-binding transcription factor activity"/>
    <property type="evidence" value="ECO:0007669"/>
    <property type="project" value="InterPro"/>
</dbReference>
<dbReference type="AlphaFoldDB" id="A0A2P4ZSE3"/>
<feature type="domain" description="BZIP" evidence="2">
    <location>
        <begin position="16"/>
        <end position="31"/>
    </location>
</feature>
<dbReference type="PANTHER" id="PTHR39607:SF1">
    <property type="entry name" value="B-ZIP TRANSCRIPTION FACTOR (EUROFUNG)"/>
    <property type="match status" value="1"/>
</dbReference>
<dbReference type="RefSeq" id="XP_018666159.2">
    <property type="nucleotide sequence ID" value="XM_018800694.2"/>
</dbReference>
<feature type="region of interest" description="Disordered" evidence="1">
    <location>
        <begin position="96"/>
        <end position="159"/>
    </location>
</feature>
<feature type="compositionally biased region" description="Basic and acidic residues" evidence="1">
    <location>
        <begin position="284"/>
        <end position="294"/>
    </location>
</feature>
<feature type="region of interest" description="Disordered" evidence="1">
    <location>
        <begin position="1"/>
        <end position="24"/>
    </location>
</feature>
<feature type="compositionally biased region" description="Low complexity" evidence="1">
    <location>
        <begin position="298"/>
        <end position="307"/>
    </location>
</feature>
<organism evidence="3 4">
    <name type="scientific">Trichoderma gamsii</name>
    <dbReference type="NCBI Taxonomy" id="398673"/>
    <lineage>
        <taxon>Eukaryota</taxon>
        <taxon>Fungi</taxon>
        <taxon>Dikarya</taxon>
        <taxon>Ascomycota</taxon>
        <taxon>Pezizomycotina</taxon>
        <taxon>Sordariomycetes</taxon>
        <taxon>Hypocreomycetidae</taxon>
        <taxon>Hypocreales</taxon>
        <taxon>Hypocreaceae</taxon>
        <taxon>Trichoderma</taxon>
    </lineage>
</organism>
<evidence type="ECO:0000313" key="3">
    <source>
        <dbReference type="EMBL" id="PON27191.1"/>
    </source>
</evidence>
<feature type="region of interest" description="Disordered" evidence="1">
    <location>
        <begin position="270"/>
        <end position="309"/>
    </location>
</feature>
<dbReference type="CDD" id="cd14688">
    <property type="entry name" value="bZIP_YAP"/>
    <property type="match status" value="1"/>
</dbReference>
<dbReference type="InterPro" id="IPR004827">
    <property type="entry name" value="bZIP"/>
</dbReference>
<feature type="compositionally biased region" description="Polar residues" evidence="1">
    <location>
        <begin position="119"/>
        <end position="128"/>
    </location>
</feature>